<dbReference type="EMBL" id="KN825422">
    <property type="protein sequence ID" value="KIK91145.1"/>
    <property type="molecule type" value="Genomic_DNA"/>
</dbReference>
<evidence type="ECO:0000313" key="2">
    <source>
        <dbReference type="EMBL" id="KIK91145.1"/>
    </source>
</evidence>
<dbReference type="AlphaFoldDB" id="A0A0D0E2P7"/>
<keyword evidence="3" id="KW-1185">Reference proteome</keyword>
<accession>A0A0D0E2P7</accession>
<proteinExistence type="predicted"/>
<dbReference type="InParanoid" id="A0A0D0E2P7"/>
<sequence>MPYLTQPHHLPIQPTPQTANHKAADTSDPNTMCTGMMKPAGMSYRPPNGSNTVKGKREKDQRDERASGSTAPSLDDKLGAQLPACMTNIVPDSTPPPSYPVNWRSPPQSMPPEGENCGEQLSSHVDETAMHLECPPHE</sequence>
<protein>
    <submittedName>
        <fullName evidence="2">Uncharacterized protein</fullName>
    </submittedName>
</protein>
<organism evidence="2 3">
    <name type="scientific">Paxillus rubicundulus Ve08.2h10</name>
    <dbReference type="NCBI Taxonomy" id="930991"/>
    <lineage>
        <taxon>Eukaryota</taxon>
        <taxon>Fungi</taxon>
        <taxon>Dikarya</taxon>
        <taxon>Basidiomycota</taxon>
        <taxon>Agaricomycotina</taxon>
        <taxon>Agaricomycetes</taxon>
        <taxon>Agaricomycetidae</taxon>
        <taxon>Boletales</taxon>
        <taxon>Paxilineae</taxon>
        <taxon>Paxillaceae</taxon>
        <taxon>Paxillus</taxon>
    </lineage>
</organism>
<gene>
    <name evidence="2" type="ORF">PAXRUDRAFT_150154</name>
</gene>
<feature type="non-terminal residue" evidence="2">
    <location>
        <position position="1"/>
    </location>
</feature>
<dbReference type="HOGENOM" id="CLU_125777_1_0_1"/>
<feature type="non-terminal residue" evidence="2">
    <location>
        <position position="138"/>
    </location>
</feature>
<dbReference type="Proteomes" id="UP000054538">
    <property type="component" value="Unassembled WGS sequence"/>
</dbReference>
<evidence type="ECO:0000256" key="1">
    <source>
        <dbReference type="SAM" id="MobiDB-lite"/>
    </source>
</evidence>
<reference evidence="2 3" key="1">
    <citation type="submission" date="2014-04" db="EMBL/GenBank/DDBJ databases">
        <authorList>
            <consortium name="DOE Joint Genome Institute"/>
            <person name="Kuo A."/>
            <person name="Kohler A."/>
            <person name="Jargeat P."/>
            <person name="Nagy L.G."/>
            <person name="Floudas D."/>
            <person name="Copeland A."/>
            <person name="Barry K.W."/>
            <person name="Cichocki N."/>
            <person name="Veneault-Fourrey C."/>
            <person name="LaButti K."/>
            <person name="Lindquist E.A."/>
            <person name="Lipzen A."/>
            <person name="Lundell T."/>
            <person name="Morin E."/>
            <person name="Murat C."/>
            <person name="Sun H."/>
            <person name="Tunlid A."/>
            <person name="Henrissat B."/>
            <person name="Grigoriev I.V."/>
            <person name="Hibbett D.S."/>
            <person name="Martin F."/>
            <person name="Nordberg H.P."/>
            <person name="Cantor M.N."/>
            <person name="Hua S.X."/>
        </authorList>
    </citation>
    <scope>NUCLEOTIDE SEQUENCE [LARGE SCALE GENOMIC DNA]</scope>
    <source>
        <strain evidence="2 3">Ve08.2h10</strain>
    </source>
</reference>
<feature type="compositionally biased region" description="Basic and acidic residues" evidence="1">
    <location>
        <begin position="55"/>
        <end position="66"/>
    </location>
</feature>
<reference evidence="3" key="2">
    <citation type="submission" date="2015-01" db="EMBL/GenBank/DDBJ databases">
        <title>Evolutionary Origins and Diversification of the Mycorrhizal Mutualists.</title>
        <authorList>
            <consortium name="DOE Joint Genome Institute"/>
            <consortium name="Mycorrhizal Genomics Consortium"/>
            <person name="Kohler A."/>
            <person name="Kuo A."/>
            <person name="Nagy L.G."/>
            <person name="Floudas D."/>
            <person name="Copeland A."/>
            <person name="Barry K.W."/>
            <person name="Cichocki N."/>
            <person name="Veneault-Fourrey C."/>
            <person name="LaButti K."/>
            <person name="Lindquist E.A."/>
            <person name="Lipzen A."/>
            <person name="Lundell T."/>
            <person name="Morin E."/>
            <person name="Murat C."/>
            <person name="Riley R."/>
            <person name="Ohm R."/>
            <person name="Sun H."/>
            <person name="Tunlid A."/>
            <person name="Henrissat B."/>
            <person name="Grigoriev I.V."/>
            <person name="Hibbett D.S."/>
            <person name="Martin F."/>
        </authorList>
    </citation>
    <scope>NUCLEOTIDE SEQUENCE [LARGE SCALE GENOMIC DNA]</scope>
    <source>
        <strain evidence="3">Ve08.2h10</strain>
    </source>
</reference>
<feature type="region of interest" description="Disordered" evidence="1">
    <location>
        <begin position="1"/>
        <end position="121"/>
    </location>
</feature>
<name>A0A0D0E2P7_9AGAM</name>
<evidence type="ECO:0000313" key="3">
    <source>
        <dbReference type="Proteomes" id="UP000054538"/>
    </source>
</evidence>